<evidence type="ECO:0000313" key="3">
    <source>
        <dbReference type="Proteomes" id="UP000054988"/>
    </source>
</evidence>
<sequence>MRVNESVDLELGMSNSLPPACTNNTLHPDERAEYVERNKLERDAISHAGSPVTATTAPQSCPPPLEELSPAREQLILEIELIAGQERTGVNRSQQPESGNVPTEQLQPPKILPEYGDKKRPNRPKQF</sequence>
<reference evidence="2 3" key="1">
    <citation type="submission" date="2015-12" db="EMBL/GenBank/DDBJ databases">
        <title>Draft genome sequence of Moniliophthora roreri, the causal agent of frosty pod rot of cacao.</title>
        <authorList>
            <person name="Aime M.C."/>
            <person name="Diaz-Valderrama J.R."/>
            <person name="Kijpornyongpan T."/>
            <person name="Phillips-Mora W."/>
        </authorList>
    </citation>
    <scope>NUCLEOTIDE SEQUENCE [LARGE SCALE GENOMIC DNA]</scope>
    <source>
        <strain evidence="2 3">MCA 2952</strain>
    </source>
</reference>
<protein>
    <submittedName>
        <fullName evidence="2">Uncharacterized protein</fullName>
    </submittedName>
</protein>
<name>A0A0W0G4F0_MONRR</name>
<feature type="region of interest" description="Disordered" evidence="1">
    <location>
        <begin position="84"/>
        <end position="127"/>
    </location>
</feature>
<comment type="caution">
    <text evidence="2">The sequence shown here is derived from an EMBL/GenBank/DDBJ whole genome shotgun (WGS) entry which is preliminary data.</text>
</comment>
<evidence type="ECO:0000313" key="2">
    <source>
        <dbReference type="EMBL" id="KTB43455.1"/>
    </source>
</evidence>
<organism evidence="2 3">
    <name type="scientific">Moniliophthora roreri</name>
    <name type="common">Frosty pod rot fungus</name>
    <name type="synonym">Monilia roreri</name>
    <dbReference type="NCBI Taxonomy" id="221103"/>
    <lineage>
        <taxon>Eukaryota</taxon>
        <taxon>Fungi</taxon>
        <taxon>Dikarya</taxon>
        <taxon>Basidiomycota</taxon>
        <taxon>Agaricomycotina</taxon>
        <taxon>Agaricomycetes</taxon>
        <taxon>Agaricomycetidae</taxon>
        <taxon>Agaricales</taxon>
        <taxon>Marasmiineae</taxon>
        <taxon>Marasmiaceae</taxon>
        <taxon>Moniliophthora</taxon>
    </lineage>
</organism>
<proteinExistence type="predicted"/>
<feature type="region of interest" description="Disordered" evidence="1">
    <location>
        <begin position="1"/>
        <end position="28"/>
    </location>
</feature>
<dbReference type="EMBL" id="LATX01001165">
    <property type="protein sequence ID" value="KTB43455.1"/>
    <property type="molecule type" value="Genomic_DNA"/>
</dbReference>
<evidence type="ECO:0000256" key="1">
    <source>
        <dbReference type="SAM" id="MobiDB-lite"/>
    </source>
</evidence>
<dbReference type="AlphaFoldDB" id="A0A0W0G4F0"/>
<gene>
    <name evidence="2" type="ORF">WG66_3964</name>
</gene>
<feature type="region of interest" description="Disordered" evidence="1">
    <location>
        <begin position="44"/>
        <end position="67"/>
    </location>
</feature>
<accession>A0A0W0G4F0</accession>
<feature type="compositionally biased region" description="Polar residues" evidence="1">
    <location>
        <begin position="13"/>
        <end position="26"/>
    </location>
</feature>
<feature type="compositionally biased region" description="Polar residues" evidence="1">
    <location>
        <begin position="88"/>
        <end position="106"/>
    </location>
</feature>
<dbReference type="Proteomes" id="UP000054988">
    <property type="component" value="Unassembled WGS sequence"/>
</dbReference>